<keyword evidence="1" id="KW-0472">Membrane</keyword>
<accession>A0A242WAD1</accession>
<evidence type="ECO:0000256" key="1">
    <source>
        <dbReference type="SAM" id="Phobius"/>
    </source>
</evidence>
<keyword evidence="1" id="KW-1133">Transmembrane helix</keyword>
<reference evidence="2 3" key="1">
    <citation type="submission" date="2016-10" db="EMBL/GenBank/DDBJ databases">
        <title>Comparative genomics of Bacillus thuringiensis reveals a path to pathogens against multiple invertebrate hosts.</title>
        <authorList>
            <person name="Zheng J."/>
            <person name="Gao Q."/>
            <person name="Liu H."/>
            <person name="Peng D."/>
            <person name="Ruan L."/>
            <person name="Sun M."/>
        </authorList>
    </citation>
    <scope>NUCLEOTIDE SEQUENCE [LARGE SCALE GENOMIC DNA]</scope>
    <source>
        <strain evidence="2">BGSC 4AC1</strain>
    </source>
</reference>
<evidence type="ECO:0000313" key="2">
    <source>
        <dbReference type="EMBL" id="OTW50810.1"/>
    </source>
</evidence>
<evidence type="ECO:0000313" key="3">
    <source>
        <dbReference type="Proteomes" id="UP000195152"/>
    </source>
</evidence>
<organism evidence="2 3">
    <name type="scientific">Bacillus thuringiensis serovar mexicanensis</name>
    <dbReference type="NCBI Taxonomy" id="180868"/>
    <lineage>
        <taxon>Bacteria</taxon>
        <taxon>Bacillati</taxon>
        <taxon>Bacillota</taxon>
        <taxon>Bacilli</taxon>
        <taxon>Bacillales</taxon>
        <taxon>Bacillaceae</taxon>
        <taxon>Bacillus</taxon>
        <taxon>Bacillus cereus group</taxon>
    </lineage>
</organism>
<dbReference type="AlphaFoldDB" id="A0A242WAD1"/>
<gene>
    <name evidence="2" type="ORF">BK699_09680</name>
</gene>
<feature type="transmembrane region" description="Helical" evidence="1">
    <location>
        <begin position="12"/>
        <end position="30"/>
    </location>
</feature>
<comment type="caution">
    <text evidence="2">The sequence shown here is derived from an EMBL/GenBank/DDBJ whole genome shotgun (WGS) entry which is preliminary data.</text>
</comment>
<feature type="transmembrane region" description="Helical" evidence="1">
    <location>
        <begin position="85"/>
        <end position="113"/>
    </location>
</feature>
<protein>
    <submittedName>
        <fullName evidence="2">Uncharacterized protein</fullName>
    </submittedName>
</protein>
<dbReference type="Proteomes" id="UP000195152">
    <property type="component" value="Unassembled WGS sequence"/>
</dbReference>
<keyword evidence="1" id="KW-0812">Transmembrane</keyword>
<dbReference type="EMBL" id="NFCF01000063">
    <property type="protein sequence ID" value="OTW50810.1"/>
    <property type="molecule type" value="Genomic_DNA"/>
</dbReference>
<proteinExistence type="predicted"/>
<name>A0A242WAD1_BACTU</name>
<sequence length="129" mass="15115">MFDQKYVTNIKRSIIFGWFVYSFFIIFLGYLLGGYYIFLGLLILTIRYLALPIYIPHDFKLDPSFIISYFHSLIHRHSFLGLVKYGVNILIILAGIVSLIISSFTATTILLVYETFYLFHVLKTNRKNI</sequence>
<dbReference type="RefSeq" id="WP_000460240.1">
    <property type="nucleotide sequence ID" value="NZ_NFCF01000063.1"/>
</dbReference>